<comment type="caution">
    <text evidence="1">The sequence shown here is derived from an EMBL/GenBank/DDBJ whole genome shotgun (WGS) entry which is preliminary data.</text>
</comment>
<proteinExistence type="predicted"/>
<gene>
    <name evidence="1" type="ORF">CVT24_004407</name>
</gene>
<evidence type="ECO:0008006" key="3">
    <source>
        <dbReference type="Google" id="ProtNLM"/>
    </source>
</evidence>
<dbReference type="Proteomes" id="UP000284842">
    <property type="component" value="Unassembled WGS sequence"/>
</dbReference>
<accession>A0A409YBK7</accession>
<protein>
    <recommendedName>
        <fullName evidence="3">F-box domain-containing protein</fullName>
    </recommendedName>
</protein>
<dbReference type="STRING" id="181874.A0A409YBK7"/>
<organism evidence="1 2">
    <name type="scientific">Panaeolus cyanescens</name>
    <dbReference type="NCBI Taxonomy" id="181874"/>
    <lineage>
        <taxon>Eukaryota</taxon>
        <taxon>Fungi</taxon>
        <taxon>Dikarya</taxon>
        <taxon>Basidiomycota</taxon>
        <taxon>Agaricomycotina</taxon>
        <taxon>Agaricomycetes</taxon>
        <taxon>Agaricomycetidae</taxon>
        <taxon>Agaricales</taxon>
        <taxon>Agaricineae</taxon>
        <taxon>Galeropsidaceae</taxon>
        <taxon>Panaeolus</taxon>
    </lineage>
</organism>
<dbReference type="AlphaFoldDB" id="A0A409YBK7"/>
<dbReference type="EMBL" id="NHTK01001314">
    <property type="protein sequence ID" value="PPR00373.1"/>
    <property type="molecule type" value="Genomic_DNA"/>
</dbReference>
<evidence type="ECO:0000313" key="1">
    <source>
        <dbReference type="EMBL" id="PPR00373.1"/>
    </source>
</evidence>
<name>A0A409YBK7_9AGAR</name>
<dbReference type="SUPFAM" id="SSF52058">
    <property type="entry name" value="L domain-like"/>
    <property type="match status" value="1"/>
</dbReference>
<sequence>MEKLSGASAPLLKSIVLAKSIISYNQSTLEPDLFGGGTPALTYMSIVEWSITAFPVIMKGLTTLRLEDNDLAKTPNGDLHLFEALEEMPNLRNLTLDIRRAFLGIPRNDCSVMLPNLQTFSFTGSLHAFPSFLGRLSLPSAASLIISLRPNPHYVYSHEYDPSIDFLELACSLESSWLSTNSRSLRCVQARTSEESYNKLVLCGWLDECDPGRLSGIPDDLDGVCERVDKTLVEHADLRIDFGGTPPYSTIRHVLEKFPLQGLTCIHLDVSLRKKDCALLARLPVLQSVSLTQASFAEFCNYMSRDPVLLKYHSKEWRKLMKKYVREGMRLPPPKYFPELKCLAIKDGDFGLFDYTLENIEDEAIDMEIFIESLTFRKKHSAPIRRLVLHHCYNVTDGEVDLMSEAVEGEVHKPEGQAKCACRGERTWLNTYVRT</sequence>
<keyword evidence="2" id="KW-1185">Reference proteome</keyword>
<evidence type="ECO:0000313" key="2">
    <source>
        <dbReference type="Proteomes" id="UP000284842"/>
    </source>
</evidence>
<dbReference type="InParanoid" id="A0A409YBK7"/>
<reference evidence="1 2" key="1">
    <citation type="journal article" date="2018" name="Evol. Lett.">
        <title>Horizontal gene cluster transfer increased hallucinogenic mushroom diversity.</title>
        <authorList>
            <person name="Reynolds H.T."/>
            <person name="Vijayakumar V."/>
            <person name="Gluck-Thaler E."/>
            <person name="Korotkin H.B."/>
            <person name="Matheny P.B."/>
            <person name="Slot J.C."/>
        </authorList>
    </citation>
    <scope>NUCLEOTIDE SEQUENCE [LARGE SCALE GENOMIC DNA]</scope>
    <source>
        <strain evidence="1 2">2629</strain>
    </source>
</reference>